<feature type="domain" description="RecX first three-helical" evidence="8">
    <location>
        <begin position="67"/>
        <end position="105"/>
    </location>
</feature>
<organism evidence="9 10">
    <name type="scientific">Halalkalibacter wakoensis JCM 9140</name>
    <dbReference type="NCBI Taxonomy" id="1236970"/>
    <lineage>
        <taxon>Bacteria</taxon>
        <taxon>Bacillati</taxon>
        <taxon>Bacillota</taxon>
        <taxon>Bacilli</taxon>
        <taxon>Bacillales</taxon>
        <taxon>Bacillaceae</taxon>
        <taxon>Halalkalibacter</taxon>
    </lineage>
</organism>
<dbReference type="AlphaFoldDB" id="W4Q3T2"/>
<dbReference type="Proteomes" id="UP000018890">
    <property type="component" value="Unassembled WGS sequence"/>
</dbReference>
<dbReference type="Pfam" id="PF02631">
    <property type="entry name" value="RecX_HTH2"/>
    <property type="match status" value="1"/>
</dbReference>
<dbReference type="Pfam" id="PF21981">
    <property type="entry name" value="RecX_HTH3"/>
    <property type="match status" value="1"/>
</dbReference>
<evidence type="ECO:0000256" key="4">
    <source>
        <dbReference type="ARBA" id="ARBA00022490"/>
    </source>
</evidence>
<comment type="function">
    <text evidence="5">Modulates RecA activity.</text>
</comment>
<dbReference type="InterPro" id="IPR053924">
    <property type="entry name" value="RecX_HTH_2nd"/>
</dbReference>
<name>W4Q3T2_9BACI</name>
<evidence type="ECO:0000256" key="3">
    <source>
        <dbReference type="ARBA" id="ARBA00018111"/>
    </source>
</evidence>
<dbReference type="InterPro" id="IPR053926">
    <property type="entry name" value="RecX_HTH_1st"/>
</dbReference>
<evidence type="ECO:0000256" key="5">
    <source>
        <dbReference type="HAMAP-Rule" id="MF_01114"/>
    </source>
</evidence>
<dbReference type="GO" id="GO:0006282">
    <property type="term" value="P:regulation of DNA repair"/>
    <property type="evidence" value="ECO:0007669"/>
    <property type="project" value="UniProtKB-UniRule"/>
</dbReference>
<keyword evidence="10" id="KW-1185">Reference proteome</keyword>
<protein>
    <recommendedName>
        <fullName evidence="3 5">Regulatory protein RecX</fullName>
    </recommendedName>
</protein>
<dbReference type="InterPro" id="IPR053925">
    <property type="entry name" value="RecX_HTH_3rd"/>
</dbReference>
<dbReference type="PANTHER" id="PTHR33602:SF1">
    <property type="entry name" value="REGULATORY PROTEIN RECX FAMILY PROTEIN"/>
    <property type="match status" value="1"/>
</dbReference>
<dbReference type="InterPro" id="IPR036388">
    <property type="entry name" value="WH-like_DNA-bd_sf"/>
</dbReference>
<proteinExistence type="inferred from homology"/>
<comment type="caution">
    <text evidence="9">The sequence shown here is derived from an EMBL/GenBank/DDBJ whole genome shotgun (WGS) entry which is preliminary data.</text>
</comment>
<feature type="domain" description="RecX third three-helical" evidence="7">
    <location>
        <begin position="217"/>
        <end position="265"/>
    </location>
</feature>
<feature type="domain" description="RecX second three-helical" evidence="6">
    <location>
        <begin position="112"/>
        <end position="153"/>
    </location>
</feature>
<dbReference type="EMBL" id="BAUT01000023">
    <property type="protein sequence ID" value="GAE26378.1"/>
    <property type="molecule type" value="Genomic_DNA"/>
</dbReference>
<dbReference type="NCBIfam" id="NF010733">
    <property type="entry name" value="PRK14135.1"/>
    <property type="match status" value="1"/>
</dbReference>
<dbReference type="Pfam" id="PF21982">
    <property type="entry name" value="RecX_HTH1"/>
    <property type="match status" value="1"/>
</dbReference>
<evidence type="ECO:0000259" key="8">
    <source>
        <dbReference type="Pfam" id="PF21982"/>
    </source>
</evidence>
<evidence type="ECO:0000313" key="10">
    <source>
        <dbReference type="Proteomes" id="UP000018890"/>
    </source>
</evidence>
<evidence type="ECO:0000313" key="9">
    <source>
        <dbReference type="EMBL" id="GAE26378.1"/>
    </source>
</evidence>
<dbReference type="InterPro" id="IPR003783">
    <property type="entry name" value="Regulatory_RecX"/>
</dbReference>
<accession>W4Q3T2</accession>
<dbReference type="STRING" id="1236970.JCM9140_2434"/>
<dbReference type="GO" id="GO:0005737">
    <property type="term" value="C:cytoplasm"/>
    <property type="evidence" value="ECO:0007669"/>
    <property type="project" value="UniProtKB-SubCell"/>
</dbReference>
<comment type="similarity">
    <text evidence="2 5">Belongs to the RecX family.</text>
</comment>
<reference evidence="9" key="1">
    <citation type="journal article" date="2014" name="Genome Announc.">
        <title>Draft Genome Sequences of Three Alkaliphilic Bacillus Strains, Bacillus wakoensis JCM 9140T, Bacillus akibai JCM 9157T, and Bacillus hemicellulosilyticus JCM 9152T.</title>
        <authorList>
            <person name="Yuki M."/>
            <person name="Oshima K."/>
            <person name="Suda W."/>
            <person name="Oshida Y."/>
            <person name="Kitamura K."/>
            <person name="Iida T."/>
            <person name="Hattori M."/>
            <person name="Ohkuma M."/>
        </authorList>
    </citation>
    <scope>NUCLEOTIDE SEQUENCE [LARGE SCALE GENOMIC DNA]</scope>
    <source>
        <strain evidence="9">JCM 9140</strain>
    </source>
</reference>
<dbReference type="RefSeq" id="WP_034745943.1">
    <property type="nucleotide sequence ID" value="NZ_BAUT01000023.1"/>
</dbReference>
<evidence type="ECO:0000259" key="6">
    <source>
        <dbReference type="Pfam" id="PF02631"/>
    </source>
</evidence>
<dbReference type="HAMAP" id="MF_01114">
    <property type="entry name" value="RecX"/>
    <property type="match status" value="1"/>
</dbReference>
<gene>
    <name evidence="5" type="primary">recX</name>
    <name evidence="9" type="ORF">JCM9140_2434</name>
</gene>
<dbReference type="PANTHER" id="PTHR33602">
    <property type="entry name" value="REGULATORY PROTEIN RECX FAMILY PROTEIN"/>
    <property type="match status" value="1"/>
</dbReference>
<comment type="subcellular location">
    <subcellularLocation>
        <location evidence="1 5">Cytoplasm</location>
    </subcellularLocation>
</comment>
<evidence type="ECO:0000256" key="2">
    <source>
        <dbReference type="ARBA" id="ARBA00009695"/>
    </source>
</evidence>
<dbReference type="Gene3D" id="1.10.10.10">
    <property type="entry name" value="Winged helix-like DNA-binding domain superfamily/Winged helix DNA-binding domain"/>
    <property type="match status" value="4"/>
</dbReference>
<evidence type="ECO:0000259" key="7">
    <source>
        <dbReference type="Pfam" id="PF21981"/>
    </source>
</evidence>
<dbReference type="OrthoDB" id="5421057at2"/>
<evidence type="ECO:0000256" key="1">
    <source>
        <dbReference type="ARBA" id="ARBA00004496"/>
    </source>
</evidence>
<keyword evidence="4 5" id="KW-0963">Cytoplasm</keyword>
<sequence>MAIIAKIQIQQKNKSRYNIFLTKGQSVEYALSVDEDLLLKHGLKKGLEIDEDFLIQLINDDEKKKTYNLAINYLSYRIRSIEEMRQYLVKKEKEPQHIEEVIKQLINEKLLNDEEFAQAYIRSKQLTLMRGPLKLKQELKQKGLRDDTIEQALAQLEEGTQKEQIINWVEKQKNKKTSKMSMAGFKNKLSTQLMTKGYSRQVIVEAMNEVDFTADNEEEWDAIMIQGEKIRQKLKKKYTGWEFTQRLKQQLYQKGFQMDLIEHYIENGESEE</sequence>